<organism evidence="8 9">
    <name type="scientific">Ladona fulva</name>
    <name type="common">Scarce chaser dragonfly</name>
    <name type="synonym">Libellula fulva</name>
    <dbReference type="NCBI Taxonomy" id="123851"/>
    <lineage>
        <taxon>Eukaryota</taxon>
        <taxon>Metazoa</taxon>
        <taxon>Ecdysozoa</taxon>
        <taxon>Arthropoda</taxon>
        <taxon>Hexapoda</taxon>
        <taxon>Insecta</taxon>
        <taxon>Pterygota</taxon>
        <taxon>Palaeoptera</taxon>
        <taxon>Odonata</taxon>
        <taxon>Epiprocta</taxon>
        <taxon>Anisoptera</taxon>
        <taxon>Libelluloidea</taxon>
        <taxon>Libellulidae</taxon>
        <taxon>Ladona</taxon>
    </lineage>
</organism>
<dbReference type="InterPro" id="IPR016162">
    <property type="entry name" value="Ald_DH_N"/>
</dbReference>
<comment type="similarity">
    <text evidence="1 6">Belongs to the aldehyde dehydrogenase family.</text>
</comment>
<accession>A0A8K0KDR4</accession>
<dbReference type="PANTHER" id="PTHR11699">
    <property type="entry name" value="ALDEHYDE DEHYDROGENASE-RELATED"/>
    <property type="match status" value="1"/>
</dbReference>
<evidence type="ECO:0000256" key="5">
    <source>
        <dbReference type="PROSITE-ProRule" id="PRU10007"/>
    </source>
</evidence>
<evidence type="ECO:0000256" key="3">
    <source>
        <dbReference type="ARBA" id="ARBA00023027"/>
    </source>
</evidence>
<dbReference type="Proteomes" id="UP000792457">
    <property type="component" value="Unassembled WGS sequence"/>
</dbReference>
<dbReference type="InterPro" id="IPR016161">
    <property type="entry name" value="Ald_DH/histidinol_DH"/>
</dbReference>
<protein>
    <recommendedName>
        <fullName evidence="4">aldehyde dehydrogenase (NAD(+))</fullName>
        <ecNumber evidence="4">1.2.1.3</ecNumber>
    </recommendedName>
</protein>
<dbReference type="Gene3D" id="3.40.605.10">
    <property type="entry name" value="Aldehyde Dehydrogenase, Chain A, domain 1"/>
    <property type="match status" value="1"/>
</dbReference>
<evidence type="ECO:0000256" key="2">
    <source>
        <dbReference type="ARBA" id="ARBA00023002"/>
    </source>
</evidence>
<dbReference type="InterPro" id="IPR029510">
    <property type="entry name" value="Ald_DH_CS_GLU"/>
</dbReference>
<name>A0A8K0KDR4_LADFU</name>
<evidence type="ECO:0000256" key="4">
    <source>
        <dbReference type="ARBA" id="ARBA00024226"/>
    </source>
</evidence>
<proteinExistence type="inferred from homology"/>
<dbReference type="GO" id="GO:0004029">
    <property type="term" value="F:aldehyde dehydrogenase (NAD+) activity"/>
    <property type="evidence" value="ECO:0007669"/>
    <property type="project" value="UniProtKB-EC"/>
</dbReference>
<evidence type="ECO:0000256" key="6">
    <source>
        <dbReference type="RuleBase" id="RU003345"/>
    </source>
</evidence>
<dbReference type="EMBL" id="KZ308713">
    <property type="protein sequence ID" value="KAG8233364.1"/>
    <property type="molecule type" value="Genomic_DNA"/>
</dbReference>
<dbReference type="Pfam" id="PF00171">
    <property type="entry name" value="Aldedh"/>
    <property type="match status" value="1"/>
</dbReference>
<evidence type="ECO:0000313" key="9">
    <source>
        <dbReference type="Proteomes" id="UP000792457"/>
    </source>
</evidence>
<reference evidence="8" key="2">
    <citation type="submission" date="2017-10" db="EMBL/GenBank/DDBJ databases">
        <title>Ladona fulva Genome sequencing and assembly.</title>
        <authorList>
            <person name="Murali S."/>
            <person name="Richards S."/>
            <person name="Bandaranaike D."/>
            <person name="Bellair M."/>
            <person name="Blankenburg K."/>
            <person name="Chao H."/>
            <person name="Dinh H."/>
            <person name="Doddapaneni H."/>
            <person name="Dugan-Rocha S."/>
            <person name="Elkadiri S."/>
            <person name="Gnanaolivu R."/>
            <person name="Hernandez B."/>
            <person name="Skinner E."/>
            <person name="Javaid M."/>
            <person name="Lee S."/>
            <person name="Li M."/>
            <person name="Ming W."/>
            <person name="Munidasa M."/>
            <person name="Muniz J."/>
            <person name="Nguyen L."/>
            <person name="Hughes D."/>
            <person name="Osuji N."/>
            <person name="Pu L.-L."/>
            <person name="Puazo M."/>
            <person name="Qu C."/>
            <person name="Quiroz J."/>
            <person name="Raj R."/>
            <person name="Weissenberger G."/>
            <person name="Xin Y."/>
            <person name="Zou X."/>
            <person name="Han Y."/>
            <person name="Worley K."/>
            <person name="Muzny D."/>
            <person name="Gibbs R."/>
        </authorList>
    </citation>
    <scope>NUCLEOTIDE SEQUENCE</scope>
    <source>
        <strain evidence="8">Sampled in the wild</strain>
    </source>
</reference>
<evidence type="ECO:0000313" key="8">
    <source>
        <dbReference type="EMBL" id="KAG8233364.1"/>
    </source>
</evidence>
<dbReference type="SUPFAM" id="SSF53720">
    <property type="entry name" value="ALDH-like"/>
    <property type="match status" value="1"/>
</dbReference>
<feature type="active site" evidence="5">
    <location>
        <position position="116"/>
    </location>
</feature>
<dbReference type="PROSITE" id="PS00687">
    <property type="entry name" value="ALDEHYDE_DEHYDR_GLU"/>
    <property type="match status" value="1"/>
</dbReference>
<evidence type="ECO:0000259" key="7">
    <source>
        <dbReference type="Pfam" id="PF00171"/>
    </source>
</evidence>
<feature type="domain" description="Aldehyde dehydrogenase" evidence="7">
    <location>
        <begin position="1"/>
        <end position="135"/>
    </location>
</feature>
<reference evidence="8" key="1">
    <citation type="submission" date="2013-04" db="EMBL/GenBank/DDBJ databases">
        <authorList>
            <person name="Qu J."/>
            <person name="Murali S.C."/>
            <person name="Bandaranaike D."/>
            <person name="Bellair M."/>
            <person name="Blankenburg K."/>
            <person name="Chao H."/>
            <person name="Dinh H."/>
            <person name="Doddapaneni H."/>
            <person name="Downs B."/>
            <person name="Dugan-Rocha S."/>
            <person name="Elkadiri S."/>
            <person name="Gnanaolivu R.D."/>
            <person name="Hernandez B."/>
            <person name="Javaid M."/>
            <person name="Jayaseelan J.C."/>
            <person name="Lee S."/>
            <person name="Li M."/>
            <person name="Ming W."/>
            <person name="Munidasa M."/>
            <person name="Muniz J."/>
            <person name="Nguyen L."/>
            <person name="Ongeri F."/>
            <person name="Osuji N."/>
            <person name="Pu L.-L."/>
            <person name="Puazo M."/>
            <person name="Qu C."/>
            <person name="Quiroz J."/>
            <person name="Raj R."/>
            <person name="Weissenberger G."/>
            <person name="Xin Y."/>
            <person name="Zou X."/>
            <person name="Han Y."/>
            <person name="Richards S."/>
            <person name="Worley K."/>
            <person name="Muzny D."/>
            <person name="Gibbs R."/>
        </authorList>
    </citation>
    <scope>NUCLEOTIDE SEQUENCE</scope>
    <source>
        <strain evidence="8">Sampled in the wild</strain>
    </source>
</reference>
<keyword evidence="3" id="KW-0520">NAD</keyword>
<gene>
    <name evidence="8" type="ORF">J437_LFUL005826</name>
</gene>
<dbReference type="InterPro" id="IPR016163">
    <property type="entry name" value="Ald_DH_C"/>
</dbReference>
<comment type="caution">
    <text evidence="8">The sequence shown here is derived from an EMBL/GenBank/DDBJ whole genome shotgun (WGS) entry which is preliminary data.</text>
</comment>
<dbReference type="FunFam" id="3.40.605.10:FF:000029">
    <property type="entry name" value="Aldehyde dehydrogenase, mitochondrial"/>
    <property type="match status" value="1"/>
</dbReference>
<sequence length="137" mass="14611">MTRVEPVGVVGAIIPWNYPLLMLAWKWAPALCTGCTIVLKPAEQTPLTALYMAQLSKEAGFPSGVISVVPGYGPTTGAALVANRDVNKIAFTGSTEVGHLIQKESGSSNLKRVSLELGGKSPLVVFDDVDCEYLIHR</sequence>
<dbReference type="InterPro" id="IPR015590">
    <property type="entry name" value="Aldehyde_DH_dom"/>
</dbReference>
<dbReference type="Gene3D" id="3.40.309.10">
    <property type="entry name" value="Aldehyde Dehydrogenase, Chain A, domain 2"/>
    <property type="match status" value="1"/>
</dbReference>
<dbReference type="AlphaFoldDB" id="A0A8K0KDR4"/>
<evidence type="ECO:0000256" key="1">
    <source>
        <dbReference type="ARBA" id="ARBA00009986"/>
    </source>
</evidence>
<keyword evidence="9" id="KW-1185">Reference proteome</keyword>
<keyword evidence="2 6" id="KW-0560">Oxidoreductase</keyword>
<dbReference type="EC" id="1.2.1.3" evidence="4"/>
<dbReference type="OrthoDB" id="310895at2759"/>